<evidence type="ECO:0000313" key="4">
    <source>
        <dbReference type="EMBL" id="CAG9173421.1"/>
    </source>
</evidence>
<dbReference type="SUPFAM" id="SSF53850">
    <property type="entry name" value="Periplasmic binding protein-like II"/>
    <property type="match status" value="1"/>
</dbReference>
<dbReference type="EMBL" id="CAJZAI010000005">
    <property type="protein sequence ID" value="CAG9173421.1"/>
    <property type="molecule type" value="Genomic_DNA"/>
</dbReference>
<comment type="subcellular location">
    <subcellularLocation>
        <location evidence="1">Periplasm</location>
    </subcellularLocation>
</comment>
<evidence type="ECO:0000313" key="5">
    <source>
        <dbReference type="Proteomes" id="UP000727654"/>
    </source>
</evidence>
<proteinExistence type="inferred from homology"/>
<dbReference type="PANTHER" id="PTHR30024:SF47">
    <property type="entry name" value="TAURINE-BINDING PERIPLASMIC PROTEIN"/>
    <property type="match status" value="1"/>
</dbReference>
<dbReference type="PANTHER" id="PTHR30024">
    <property type="entry name" value="ALIPHATIC SULFONATES-BINDING PROTEIN-RELATED"/>
    <property type="match status" value="1"/>
</dbReference>
<evidence type="ECO:0000256" key="1">
    <source>
        <dbReference type="ARBA" id="ARBA00004418"/>
    </source>
</evidence>
<evidence type="ECO:0000256" key="2">
    <source>
        <dbReference type="ARBA" id="ARBA00010742"/>
    </source>
</evidence>
<accession>A0ABN7YLZ8</accession>
<dbReference type="RefSeq" id="WP_224080060.1">
    <property type="nucleotide sequence ID" value="NZ_CAJZAI010000005.1"/>
</dbReference>
<keyword evidence="5" id="KW-1185">Reference proteome</keyword>
<protein>
    <submittedName>
        <fullName evidence="4">Aliphatic sulfonates-binding protein</fullName>
    </submittedName>
</protein>
<dbReference type="Pfam" id="PF13379">
    <property type="entry name" value="NMT1_2"/>
    <property type="match status" value="1"/>
</dbReference>
<gene>
    <name evidence="4" type="primary">ssuA_2</name>
    <name evidence="4" type="ORF">LMG23992_02446</name>
</gene>
<sequence length="346" mass="36864">MTSSRSSSRVTTRRGAIATLGAGLGWLATGAWAQGGAKADRMKVRLGIISALFDAPSLIALEKGYFLDEGLDVELKSFASGPDEYQAQATGVIDVAASSVNVALFNARVRGVELSVVAGAGVNAPGRSFSSLVLRKDLVTSGRYKTPSDLKGMKIATGITSAPHWLTAELARRAGLQMDDVQYVGLGIANIVAGMTNGAVDGASVVEPFGTLLLERAGGVRVASADQVFPNSPAGYLVYGPALTVRNVEAGNRFMQAYLKGVRDYGQAFGPAQKDKDAILAILRKYNIDIRPDTPMMSIPEDGVPSMESVEAFLDWQVKLGTIRTRIDPKSLRDDRFRQAALARRR</sequence>
<dbReference type="PROSITE" id="PS51318">
    <property type="entry name" value="TAT"/>
    <property type="match status" value="1"/>
</dbReference>
<dbReference type="Proteomes" id="UP000727654">
    <property type="component" value="Unassembled WGS sequence"/>
</dbReference>
<name>A0ABN7YLZ8_9BURK</name>
<organism evidence="4 5">
    <name type="scientific">Cupriavidus laharis</name>
    <dbReference type="NCBI Taxonomy" id="151654"/>
    <lineage>
        <taxon>Bacteria</taxon>
        <taxon>Pseudomonadati</taxon>
        <taxon>Pseudomonadota</taxon>
        <taxon>Betaproteobacteria</taxon>
        <taxon>Burkholderiales</taxon>
        <taxon>Burkholderiaceae</taxon>
        <taxon>Cupriavidus</taxon>
    </lineage>
</organism>
<dbReference type="InterPro" id="IPR006311">
    <property type="entry name" value="TAT_signal"/>
</dbReference>
<evidence type="ECO:0000256" key="3">
    <source>
        <dbReference type="ARBA" id="ARBA00022729"/>
    </source>
</evidence>
<comment type="caution">
    <text evidence="4">The sequence shown here is derived from an EMBL/GenBank/DDBJ whole genome shotgun (WGS) entry which is preliminary data.</text>
</comment>
<dbReference type="Gene3D" id="3.40.190.10">
    <property type="entry name" value="Periplasmic binding protein-like II"/>
    <property type="match status" value="2"/>
</dbReference>
<comment type="similarity">
    <text evidence="2">Belongs to the bacterial solute-binding protein SsuA/TauA family.</text>
</comment>
<reference evidence="4 5" key="1">
    <citation type="submission" date="2021-08" db="EMBL/GenBank/DDBJ databases">
        <authorList>
            <person name="Peeters C."/>
        </authorList>
    </citation>
    <scope>NUCLEOTIDE SEQUENCE [LARGE SCALE GENOMIC DNA]</scope>
    <source>
        <strain evidence="4 5">LMG 23992</strain>
    </source>
</reference>
<keyword evidence="3" id="KW-0732">Signal</keyword>